<protein>
    <submittedName>
        <fullName evidence="3">DUF5696 domain-containing protein</fullName>
    </submittedName>
</protein>
<keyword evidence="2" id="KW-0812">Transmembrane</keyword>
<evidence type="ECO:0000256" key="1">
    <source>
        <dbReference type="SAM" id="MobiDB-lite"/>
    </source>
</evidence>
<feature type="transmembrane region" description="Helical" evidence="2">
    <location>
        <begin position="12"/>
        <end position="30"/>
    </location>
</feature>
<organism evidence="3 4">
    <name type="scientific">Paenibacillus vulneris</name>
    <dbReference type="NCBI Taxonomy" id="1133364"/>
    <lineage>
        <taxon>Bacteria</taxon>
        <taxon>Bacillati</taxon>
        <taxon>Bacillota</taxon>
        <taxon>Bacilli</taxon>
        <taxon>Bacillales</taxon>
        <taxon>Paenibacillaceae</taxon>
        <taxon>Paenibacillus</taxon>
    </lineage>
</organism>
<feature type="region of interest" description="Disordered" evidence="1">
    <location>
        <begin position="43"/>
        <end position="66"/>
    </location>
</feature>
<dbReference type="InterPro" id="IPR043751">
    <property type="entry name" value="DUF5696"/>
</dbReference>
<dbReference type="EMBL" id="JBHTLU010000012">
    <property type="protein sequence ID" value="MFD1219812.1"/>
    <property type="molecule type" value="Genomic_DNA"/>
</dbReference>
<keyword evidence="4" id="KW-1185">Reference proteome</keyword>
<accession>A0ABW3UHR9</accession>
<reference evidence="4" key="1">
    <citation type="journal article" date="2019" name="Int. J. Syst. Evol. Microbiol.">
        <title>The Global Catalogue of Microorganisms (GCM) 10K type strain sequencing project: providing services to taxonomists for standard genome sequencing and annotation.</title>
        <authorList>
            <consortium name="The Broad Institute Genomics Platform"/>
            <consortium name="The Broad Institute Genome Sequencing Center for Infectious Disease"/>
            <person name="Wu L."/>
            <person name="Ma J."/>
        </authorList>
    </citation>
    <scope>NUCLEOTIDE SEQUENCE [LARGE SCALE GENOMIC DNA]</scope>
    <source>
        <strain evidence="4">CCUG 53270</strain>
    </source>
</reference>
<proteinExistence type="predicted"/>
<evidence type="ECO:0000256" key="2">
    <source>
        <dbReference type="SAM" id="Phobius"/>
    </source>
</evidence>
<evidence type="ECO:0000313" key="3">
    <source>
        <dbReference type="EMBL" id="MFD1219812.1"/>
    </source>
</evidence>
<keyword evidence="2" id="KW-1133">Transmembrane helix</keyword>
<evidence type="ECO:0000313" key="4">
    <source>
        <dbReference type="Proteomes" id="UP001597180"/>
    </source>
</evidence>
<dbReference type="InterPro" id="IPR017853">
    <property type="entry name" value="GH"/>
</dbReference>
<comment type="caution">
    <text evidence="3">The sequence shown here is derived from an EMBL/GenBank/DDBJ whole genome shotgun (WGS) entry which is preliminary data.</text>
</comment>
<keyword evidence="2" id="KW-0472">Membrane</keyword>
<name>A0ABW3UHR9_9BACL</name>
<dbReference type="SUPFAM" id="SSF51445">
    <property type="entry name" value="(Trans)glycosidases"/>
    <property type="match status" value="1"/>
</dbReference>
<dbReference type="Proteomes" id="UP001597180">
    <property type="component" value="Unassembled WGS sequence"/>
</dbReference>
<sequence>MTGLLSKVNKSTAIVTILILAAVLIFVTNAKFEFRAEKKGVAALPQQESQAPAQKGAPSQLPKDSDFKSIADTDILRLKVDDTTGHFQVEDKRNGNVYRSYPNPEFWAQEKISENWKKHLASPLMVQYVDFSKSILQPKETNLGAEGGKVKEVKTIPGGFSLTYELPETGFTIPIEVKIEQDYIETKIVREGIKESKMGLVWVRLFPFFGAEYSTGQDGYMFIPDGAGALIRFKDNQLNVNKLYDESVFGPDNTFTGLSNNRNKIIMPVFGMKTGSKGFLAVLQDGEEYANIVAAPSGVLSNYNWVTTTMNFRSSFLQFTSRNSPDEWGFVDYNKNELFGSDRIVRYYILDRQQTDYVGMAQKYREYLMKDKGVQRYEAKNTNIPMHVDVIGGDSEKGVFTDRYINLTNTEDVNQMINSLSDKGVGNMSITYMGWQQNGYSSFGQSLPADKRIGGDKGMKSLIDNAHSKGFPVYLDTEYGLNNTGAGGFEEKFNAVVNLAGRKLAVNTLYNNSRVPVVSDKFVEEMVKKDLSKYKELGVDGLAVNRLGQRLFSDYNTSFGSPRDEARDIQERILKNIKDVLGGVKGNKSSFFVLPEVNHIQNLVYDHSYDLFTDDAVPFAQIAAHGLITYSSEYANNRQEDVNDFLRDIEYGAVPSFIFSRAETKEFVNAYGIRYYNTHFTDWEKIAVEQYRQYNDALGDVQNQFIVNHKTLAPNIKETTYSNGKRIIVNYSRDSYQAGSTVVPAQSFAVIRGGDKG</sequence>
<gene>
    <name evidence="3" type="ORF">ACFQ4B_06765</name>
</gene>
<dbReference type="RefSeq" id="WP_345594596.1">
    <property type="nucleotide sequence ID" value="NZ_BAABJG010000055.1"/>
</dbReference>
<dbReference type="Pfam" id="PF18952">
    <property type="entry name" value="DUF5696"/>
    <property type="match status" value="1"/>
</dbReference>